<accession>A0A8S5SF61</accession>
<organism evidence="1">
    <name type="scientific">Caudovirales sp. ctrNG92</name>
    <dbReference type="NCBI Taxonomy" id="2827638"/>
    <lineage>
        <taxon>Viruses</taxon>
        <taxon>Duplodnaviria</taxon>
        <taxon>Heunggongvirae</taxon>
        <taxon>Uroviricota</taxon>
        <taxon>Caudoviricetes</taxon>
    </lineage>
</organism>
<evidence type="ECO:0000313" key="1">
    <source>
        <dbReference type="EMBL" id="DAF49266.1"/>
    </source>
</evidence>
<reference evidence="1" key="1">
    <citation type="journal article" date="2021" name="Proc. Natl. Acad. Sci. U.S.A.">
        <title>A Catalog of Tens of Thousands of Viruses from Human Metagenomes Reveals Hidden Associations with Chronic Diseases.</title>
        <authorList>
            <person name="Tisza M.J."/>
            <person name="Buck C.B."/>
        </authorList>
    </citation>
    <scope>NUCLEOTIDE SEQUENCE</scope>
    <source>
        <strain evidence="1">CtrNG92</strain>
    </source>
</reference>
<protein>
    <submittedName>
        <fullName evidence="1">Uncharacterized protein</fullName>
    </submittedName>
</protein>
<name>A0A8S5SF61_9CAUD</name>
<sequence>MSDSIICSGSFIDRVSESSIYQIDTFTVRLAPDTYDLYLSGKSTNCRDCYPDGEAGDREYEAFCKRREGYMASFKARLLDVIGIAPENAEKVRFAQALSEIFTVVNITRLQ</sequence>
<dbReference type="EMBL" id="BK032578">
    <property type="protein sequence ID" value="DAF49266.1"/>
    <property type="molecule type" value="Genomic_DNA"/>
</dbReference>
<proteinExistence type="predicted"/>